<name>A0A9J5VZM4_SOLCO</name>
<dbReference type="Proteomes" id="UP000824120">
    <property type="component" value="Unassembled WGS sequence"/>
</dbReference>
<accession>A0A9J5VZM4</accession>
<comment type="caution">
    <text evidence="2">The sequence shown here is derived from an EMBL/GenBank/DDBJ whole genome shotgun (WGS) entry which is preliminary data.</text>
</comment>
<evidence type="ECO:0000256" key="1">
    <source>
        <dbReference type="SAM" id="MobiDB-lite"/>
    </source>
</evidence>
<organism evidence="2 3">
    <name type="scientific">Solanum commersonii</name>
    <name type="common">Commerson's wild potato</name>
    <name type="synonym">Commerson's nightshade</name>
    <dbReference type="NCBI Taxonomy" id="4109"/>
    <lineage>
        <taxon>Eukaryota</taxon>
        <taxon>Viridiplantae</taxon>
        <taxon>Streptophyta</taxon>
        <taxon>Embryophyta</taxon>
        <taxon>Tracheophyta</taxon>
        <taxon>Spermatophyta</taxon>
        <taxon>Magnoliopsida</taxon>
        <taxon>eudicotyledons</taxon>
        <taxon>Gunneridae</taxon>
        <taxon>Pentapetalae</taxon>
        <taxon>asterids</taxon>
        <taxon>lamiids</taxon>
        <taxon>Solanales</taxon>
        <taxon>Solanaceae</taxon>
        <taxon>Solanoideae</taxon>
        <taxon>Solaneae</taxon>
        <taxon>Solanum</taxon>
    </lineage>
</organism>
<evidence type="ECO:0000313" key="3">
    <source>
        <dbReference type="Proteomes" id="UP000824120"/>
    </source>
</evidence>
<dbReference type="AlphaFoldDB" id="A0A9J5VZM4"/>
<proteinExistence type="predicted"/>
<dbReference type="EMBL" id="JACXVP010000087">
    <property type="protein sequence ID" value="KAG5568580.1"/>
    <property type="molecule type" value="Genomic_DNA"/>
</dbReference>
<feature type="region of interest" description="Disordered" evidence="1">
    <location>
        <begin position="1"/>
        <end position="43"/>
    </location>
</feature>
<evidence type="ECO:0000313" key="2">
    <source>
        <dbReference type="EMBL" id="KAG5568580.1"/>
    </source>
</evidence>
<gene>
    <name evidence="2" type="ORF">H5410_064407</name>
</gene>
<sequence length="101" mass="11285">MKIQSAPAATDDNEGHPEASSDDSQEHVQVESEHEDLLDNGELSDAHLVRIRSQFCGEIRRAILSKNSQDDSSVIKEGMLSRIVELQTGLRRLKIFSEQPN</sequence>
<keyword evidence="3" id="KW-1185">Reference proteome</keyword>
<reference evidence="2" key="1">
    <citation type="submission" date="2020-09" db="EMBL/GenBank/DDBJ databases">
        <title>De no assembly of potato wild relative species, Solanum commersonii.</title>
        <authorList>
            <person name="Cho K."/>
        </authorList>
    </citation>
    <scope>NUCLEOTIDE SEQUENCE</scope>
    <source>
        <strain evidence="2">LZ3.2</strain>
        <tissue evidence="2">Leaf</tissue>
    </source>
</reference>
<protein>
    <submittedName>
        <fullName evidence="2">Uncharacterized protein</fullName>
    </submittedName>
</protein>
<feature type="compositionally biased region" description="Basic and acidic residues" evidence="1">
    <location>
        <begin position="13"/>
        <end position="37"/>
    </location>
</feature>